<keyword evidence="5" id="KW-1185">Reference proteome</keyword>
<feature type="region of interest" description="Disordered" evidence="2">
    <location>
        <begin position="1"/>
        <end position="75"/>
    </location>
</feature>
<dbReference type="SUPFAM" id="SSF57701">
    <property type="entry name" value="Zn2/Cys6 DNA-binding domain"/>
    <property type="match status" value="1"/>
</dbReference>
<dbReference type="InterPro" id="IPR001138">
    <property type="entry name" value="Zn2Cys6_DnaBD"/>
</dbReference>
<dbReference type="AlphaFoldDB" id="A0A9P4VTQ9"/>
<evidence type="ECO:0000313" key="4">
    <source>
        <dbReference type="EMBL" id="KAF2839819.1"/>
    </source>
</evidence>
<dbReference type="CDD" id="cd00067">
    <property type="entry name" value="GAL4"/>
    <property type="match status" value="1"/>
</dbReference>
<feature type="region of interest" description="Disordered" evidence="2">
    <location>
        <begin position="180"/>
        <end position="454"/>
    </location>
</feature>
<dbReference type="PROSITE" id="PS50048">
    <property type="entry name" value="ZN2_CY6_FUNGAL_2"/>
    <property type="match status" value="1"/>
</dbReference>
<evidence type="ECO:0000259" key="3">
    <source>
        <dbReference type="PROSITE" id="PS50048"/>
    </source>
</evidence>
<feature type="compositionally biased region" description="Polar residues" evidence="2">
    <location>
        <begin position="354"/>
        <end position="397"/>
    </location>
</feature>
<evidence type="ECO:0000256" key="1">
    <source>
        <dbReference type="ARBA" id="ARBA00023242"/>
    </source>
</evidence>
<dbReference type="PROSITE" id="PS00463">
    <property type="entry name" value="ZN2_CY6_FUNGAL_1"/>
    <property type="match status" value="1"/>
</dbReference>
<dbReference type="Gene3D" id="4.10.240.10">
    <property type="entry name" value="Zn(2)-C6 fungal-type DNA-binding domain"/>
    <property type="match status" value="1"/>
</dbReference>
<feature type="compositionally biased region" description="Low complexity" evidence="2">
    <location>
        <begin position="312"/>
        <end position="328"/>
    </location>
</feature>
<accession>A0A9P4VTQ9</accession>
<organism evidence="4 5">
    <name type="scientific">Patellaria atrata CBS 101060</name>
    <dbReference type="NCBI Taxonomy" id="1346257"/>
    <lineage>
        <taxon>Eukaryota</taxon>
        <taxon>Fungi</taxon>
        <taxon>Dikarya</taxon>
        <taxon>Ascomycota</taxon>
        <taxon>Pezizomycotina</taxon>
        <taxon>Dothideomycetes</taxon>
        <taxon>Dothideomycetes incertae sedis</taxon>
        <taxon>Patellariales</taxon>
        <taxon>Patellariaceae</taxon>
        <taxon>Patellaria</taxon>
    </lineage>
</organism>
<reference evidence="4" key="1">
    <citation type="journal article" date="2020" name="Stud. Mycol.">
        <title>101 Dothideomycetes genomes: a test case for predicting lifestyles and emergence of pathogens.</title>
        <authorList>
            <person name="Haridas S."/>
            <person name="Albert R."/>
            <person name="Binder M."/>
            <person name="Bloem J."/>
            <person name="Labutti K."/>
            <person name="Salamov A."/>
            <person name="Andreopoulos B."/>
            <person name="Baker S."/>
            <person name="Barry K."/>
            <person name="Bills G."/>
            <person name="Bluhm B."/>
            <person name="Cannon C."/>
            <person name="Castanera R."/>
            <person name="Culley D."/>
            <person name="Daum C."/>
            <person name="Ezra D."/>
            <person name="Gonzalez J."/>
            <person name="Henrissat B."/>
            <person name="Kuo A."/>
            <person name="Liang C."/>
            <person name="Lipzen A."/>
            <person name="Lutzoni F."/>
            <person name="Magnuson J."/>
            <person name="Mondo S."/>
            <person name="Nolan M."/>
            <person name="Ohm R."/>
            <person name="Pangilinan J."/>
            <person name="Park H.-J."/>
            <person name="Ramirez L."/>
            <person name="Alfaro M."/>
            <person name="Sun H."/>
            <person name="Tritt A."/>
            <person name="Yoshinaga Y."/>
            <person name="Zwiers L.-H."/>
            <person name="Turgeon B."/>
            <person name="Goodwin S."/>
            <person name="Spatafora J."/>
            <person name="Crous P."/>
            <person name="Grigoriev I."/>
        </authorList>
    </citation>
    <scope>NUCLEOTIDE SEQUENCE</scope>
    <source>
        <strain evidence="4">CBS 101060</strain>
    </source>
</reference>
<feature type="compositionally biased region" description="Polar residues" evidence="2">
    <location>
        <begin position="1"/>
        <end position="24"/>
    </location>
</feature>
<dbReference type="EMBL" id="MU006094">
    <property type="protein sequence ID" value="KAF2839819.1"/>
    <property type="molecule type" value="Genomic_DNA"/>
</dbReference>
<feature type="compositionally biased region" description="Polar residues" evidence="2">
    <location>
        <begin position="426"/>
        <end position="436"/>
    </location>
</feature>
<evidence type="ECO:0000256" key="2">
    <source>
        <dbReference type="SAM" id="MobiDB-lite"/>
    </source>
</evidence>
<feature type="compositionally biased region" description="Pro residues" evidence="2">
    <location>
        <begin position="32"/>
        <end position="52"/>
    </location>
</feature>
<evidence type="ECO:0000313" key="5">
    <source>
        <dbReference type="Proteomes" id="UP000799429"/>
    </source>
</evidence>
<proteinExistence type="predicted"/>
<dbReference type="GO" id="GO:0008270">
    <property type="term" value="F:zinc ion binding"/>
    <property type="evidence" value="ECO:0007669"/>
    <property type="project" value="InterPro"/>
</dbReference>
<gene>
    <name evidence="4" type="ORF">M501DRAFT_901355</name>
</gene>
<dbReference type="InterPro" id="IPR036864">
    <property type="entry name" value="Zn2-C6_fun-type_DNA-bd_sf"/>
</dbReference>
<dbReference type="SMART" id="SM00066">
    <property type="entry name" value="GAL4"/>
    <property type="match status" value="1"/>
</dbReference>
<comment type="caution">
    <text evidence="4">The sequence shown here is derived from an EMBL/GenBank/DDBJ whole genome shotgun (WGS) entry which is preliminary data.</text>
</comment>
<sequence length="454" mass="48745">MYPHHSSTSGQPPSWNTTPPVSQTSSAAPNASYPPPPGSYLPPPHHTQPAPTPQHSSMASTYPPPHSAQQPYLPSPHQLYQDQYRSQPPPSTHPQYLNHQYQTAHERQPPQQPGARQRTAIACRYCRRRKIRCSGFDANEDGRCTNCVRFSQECVFTPVSAQTQAFVPAHAAAYRGNGPLQYFGPHGNPLPREEQLRIHQQQQQQQAGYALPSPTGPYSTTAPPNVSYPPFPAYDDRSSRDVPPPSSASSVTSTSSRKRPADSPHTPTLPPPNPATTSQLPGPRSGSSHDAHPTHAYPPPPSTHQHYTYPDPTSLTPAAVSPASSAASYHSNVHPPPGAQPLAQPYYAPPPPSTTNANSIPIQRRASPQSPYSYDPSRTSSSPHTQGAPSTPGTSASAYHDSGLRPLIRSDGRTPPPSNGTRPGISISSIVTNDSGGRSAADSDMLNALNRRGM</sequence>
<dbReference type="GO" id="GO:0000981">
    <property type="term" value="F:DNA-binding transcription factor activity, RNA polymerase II-specific"/>
    <property type="evidence" value="ECO:0007669"/>
    <property type="project" value="InterPro"/>
</dbReference>
<protein>
    <recommendedName>
        <fullName evidence="3">Zn(2)-C6 fungal-type domain-containing protein</fullName>
    </recommendedName>
</protein>
<keyword evidence="1" id="KW-0539">Nucleus</keyword>
<feature type="domain" description="Zn(2)-C6 fungal-type" evidence="3">
    <location>
        <begin position="122"/>
        <end position="156"/>
    </location>
</feature>
<dbReference type="Proteomes" id="UP000799429">
    <property type="component" value="Unassembled WGS sequence"/>
</dbReference>
<dbReference type="OrthoDB" id="5401558at2759"/>
<dbReference type="Pfam" id="PF00172">
    <property type="entry name" value="Zn_clus"/>
    <property type="match status" value="1"/>
</dbReference>
<feature type="non-terminal residue" evidence="4">
    <location>
        <position position="454"/>
    </location>
</feature>
<name>A0A9P4VTQ9_9PEZI</name>